<keyword evidence="2" id="KW-1185">Reference proteome</keyword>
<proteinExistence type="predicted"/>
<name>A0ACC0PK49_RHOML</name>
<evidence type="ECO:0000313" key="1">
    <source>
        <dbReference type="EMBL" id="KAI8565976.1"/>
    </source>
</evidence>
<protein>
    <submittedName>
        <fullName evidence="1">Uncharacterized protein</fullName>
    </submittedName>
</protein>
<gene>
    <name evidence="1" type="ORF">RHMOL_Rhmol02G0003400</name>
</gene>
<dbReference type="EMBL" id="CM046389">
    <property type="protein sequence ID" value="KAI8565976.1"/>
    <property type="molecule type" value="Genomic_DNA"/>
</dbReference>
<organism evidence="1 2">
    <name type="scientific">Rhododendron molle</name>
    <name type="common">Chinese azalea</name>
    <name type="synonym">Azalea mollis</name>
    <dbReference type="NCBI Taxonomy" id="49168"/>
    <lineage>
        <taxon>Eukaryota</taxon>
        <taxon>Viridiplantae</taxon>
        <taxon>Streptophyta</taxon>
        <taxon>Embryophyta</taxon>
        <taxon>Tracheophyta</taxon>
        <taxon>Spermatophyta</taxon>
        <taxon>Magnoliopsida</taxon>
        <taxon>eudicotyledons</taxon>
        <taxon>Gunneridae</taxon>
        <taxon>Pentapetalae</taxon>
        <taxon>asterids</taxon>
        <taxon>Ericales</taxon>
        <taxon>Ericaceae</taxon>
        <taxon>Ericoideae</taxon>
        <taxon>Rhodoreae</taxon>
        <taxon>Rhododendron</taxon>
    </lineage>
</organism>
<accession>A0ACC0PK49</accession>
<sequence length="517" mass="55899">MDLRNTICGVIFVVSFWVEVEGGKLSHDFYERTCPQVEDIVSDGVQSMTLSDPTSPAGLLRLMFHDCQVQGCDSSILLDPNDQAMQSEMASTKNFGVRERESIGIIKSMVEEACPQQVSCADIIILAAREAIVISGGPLVIVPLGRRDSISPPSYKLADAMLPPGNIGVDGMLQVFAKHGMTIEESVAILGSHTLGVSHCESILSRLQSPETGKPKSAAEPGLDLIIRSGCPLGSLTPNTSFVFNDPTTLIFDNQYYDNAMRGRGVLRVDAEMPLDPRTAPFVQRFASDRDGFFRAFSSAFVKLSSSGVLTGNQGQEIGLKDFTPPYLDPTTTGPVVLQGVSYASGGGGILNHTGKIFRLYNMGARKIIVVNVGPIGCIPYQREINPSAGENCVAFPNELAQMFNAPLKELVAELSANLKGATFIYADVYRIVDDIVQNYKSYGFEIANSACCAVAGKFGGLIPCGPKSKVCPDRSKYVFWDPYHPTDATNVLIAKRLMDGDSDDISPVNIRRLMKS</sequence>
<evidence type="ECO:0000313" key="2">
    <source>
        <dbReference type="Proteomes" id="UP001062846"/>
    </source>
</evidence>
<reference evidence="1" key="1">
    <citation type="submission" date="2022-02" db="EMBL/GenBank/DDBJ databases">
        <title>Plant Genome Project.</title>
        <authorList>
            <person name="Zhang R.-G."/>
        </authorList>
    </citation>
    <scope>NUCLEOTIDE SEQUENCE</scope>
    <source>
        <strain evidence="1">AT1</strain>
    </source>
</reference>
<dbReference type="Proteomes" id="UP001062846">
    <property type="component" value="Chromosome 2"/>
</dbReference>
<comment type="caution">
    <text evidence="1">The sequence shown here is derived from an EMBL/GenBank/DDBJ whole genome shotgun (WGS) entry which is preliminary data.</text>
</comment>